<name>A0AAE0D998_COLKA</name>
<sequence>MARFRCRPYDQGHDDRQQFQLLPLVHTRAARTLELYPVIPERTFYYTEIIMASSDSSGWTNSIIQPARTANEDVEEIREIVDGMTYCAVTPEAPEWYLNPVFKTVLGAEDGVFESLCSDHPLFFADHFLRVLKDDAPPSLDFFRLLSSPGRGDKPIWGVYALVLEKDSCPTKLYIGSGTEAIKGVSTRLKSYENEDGHNIPELSSFKMASTHRHAELTELIDDLTWCALSASAPSWYINPIYKTHLAADIGTFEGICGQHPLKFSDNMYEVLMAKQPPTLDFFRTLPKPSKRSPVWGVYTLLLEKVDRSAKLYVGSGTNANQGVIARLRDYERETQLPQLVLKALQEGYTISHAGMLCWCKMPKPGQAPLARLRVVAEKATLAFVFFAGTPCQMDVLWETMLPWTRDEVAWEPLCTHTAFLEKPFGDLRMSEEELETYNAKRRAKALAQMKVNSRAFGEREKATSLEAYRARNNNRGRVHQHAKTTRTNAKNSQKWRCHETRNGTLRNGILMD</sequence>
<gene>
    <name evidence="1" type="ORF">CKAH01_16078</name>
</gene>
<evidence type="ECO:0000313" key="1">
    <source>
        <dbReference type="EMBL" id="KAK2762538.1"/>
    </source>
</evidence>
<reference evidence="1" key="1">
    <citation type="submission" date="2023-02" db="EMBL/GenBank/DDBJ databases">
        <title>Colletotrichum kahawae CIFC_Que2 genome sequencing and assembly.</title>
        <authorList>
            <person name="Baroncelli R."/>
        </authorList>
    </citation>
    <scope>NUCLEOTIDE SEQUENCE</scope>
    <source>
        <strain evidence="1">CIFC_Que2</strain>
    </source>
</reference>
<accession>A0AAE0D998</accession>
<evidence type="ECO:0000313" key="2">
    <source>
        <dbReference type="Proteomes" id="UP001281614"/>
    </source>
</evidence>
<dbReference type="AlphaFoldDB" id="A0AAE0D998"/>
<dbReference type="EMBL" id="VYYT01000150">
    <property type="protein sequence ID" value="KAK2762538.1"/>
    <property type="molecule type" value="Genomic_DNA"/>
</dbReference>
<evidence type="ECO:0008006" key="3">
    <source>
        <dbReference type="Google" id="ProtNLM"/>
    </source>
</evidence>
<organism evidence="1 2">
    <name type="scientific">Colletotrichum kahawae</name>
    <name type="common">Coffee berry disease fungus</name>
    <dbReference type="NCBI Taxonomy" id="34407"/>
    <lineage>
        <taxon>Eukaryota</taxon>
        <taxon>Fungi</taxon>
        <taxon>Dikarya</taxon>
        <taxon>Ascomycota</taxon>
        <taxon>Pezizomycotina</taxon>
        <taxon>Sordariomycetes</taxon>
        <taxon>Hypocreomycetidae</taxon>
        <taxon>Glomerellales</taxon>
        <taxon>Glomerellaceae</taxon>
        <taxon>Colletotrichum</taxon>
        <taxon>Colletotrichum gloeosporioides species complex</taxon>
    </lineage>
</organism>
<proteinExistence type="predicted"/>
<dbReference type="Proteomes" id="UP001281614">
    <property type="component" value="Unassembled WGS sequence"/>
</dbReference>
<protein>
    <recommendedName>
        <fullName evidence="3">GIY-YIG domain-containing protein</fullName>
    </recommendedName>
</protein>
<comment type="caution">
    <text evidence="1">The sequence shown here is derived from an EMBL/GenBank/DDBJ whole genome shotgun (WGS) entry which is preliminary data.</text>
</comment>
<keyword evidence="2" id="KW-1185">Reference proteome</keyword>